<dbReference type="GO" id="GO:0006950">
    <property type="term" value="P:response to stress"/>
    <property type="evidence" value="ECO:0007669"/>
    <property type="project" value="TreeGrafter"/>
</dbReference>
<evidence type="ECO:0000256" key="4">
    <source>
        <dbReference type="SAM" id="MobiDB-lite"/>
    </source>
</evidence>
<protein>
    <submittedName>
        <fullName evidence="6">DNA-binding MarR family transcriptional regulator</fullName>
    </submittedName>
</protein>
<dbReference type="InterPro" id="IPR023187">
    <property type="entry name" value="Tscrpt_reg_MarR-type_CS"/>
</dbReference>
<evidence type="ECO:0000259" key="5">
    <source>
        <dbReference type="PROSITE" id="PS50995"/>
    </source>
</evidence>
<dbReference type="InterPro" id="IPR000835">
    <property type="entry name" value="HTH_MarR-typ"/>
</dbReference>
<feature type="domain" description="HTH marR-type" evidence="5">
    <location>
        <begin position="6"/>
        <end position="139"/>
    </location>
</feature>
<keyword evidence="7" id="KW-1185">Reference proteome</keyword>
<dbReference type="Pfam" id="PF01047">
    <property type="entry name" value="MarR"/>
    <property type="match status" value="1"/>
</dbReference>
<keyword evidence="2 6" id="KW-0238">DNA-binding</keyword>
<keyword evidence="3" id="KW-0804">Transcription</keyword>
<evidence type="ECO:0000256" key="3">
    <source>
        <dbReference type="ARBA" id="ARBA00023163"/>
    </source>
</evidence>
<dbReference type="AlphaFoldDB" id="A0A3D9V955"/>
<organism evidence="6 7">
    <name type="scientific">Thermasporomyces composti</name>
    <dbReference type="NCBI Taxonomy" id="696763"/>
    <lineage>
        <taxon>Bacteria</taxon>
        <taxon>Bacillati</taxon>
        <taxon>Actinomycetota</taxon>
        <taxon>Actinomycetes</taxon>
        <taxon>Propionibacteriales</taxon>
        <taxon>Nocardioidaceae</taxon>
        <taxon>Thermasporomyces</taxon>
    </lineage>
</organism>
<feature type="region of interest" description="Disordered" evidence="4">
    <location>
        <begin position="150"/>
        <end position="186"/>
    </location>
</feature>
<keyword evidence="1" id="KW-0805">Transcription regulation</keyword>
<dbReference type="PANTHER" id="PTHR33164:SF57">
    <property type="entry name" value="MARR-FAMILY TRANSCRIPTIONAL REGULATOR"/>
    <property type="match status" value="1"/>
</dbReference>
<dbReference type="InterPro" id="IPR011991">
    <property type="entry name" value="ArsR-like_HTH"/>
</dbReference>
<dbReference type="EMBL" id="QTUC01000001">
    <property type="protein sequence ID" value="REF35525.1"/>
    <property type="molecule type" value="Genomic_DNA"/>
</dbReference>
<evidence type="ECO:0000313" key="6">
    <source>
        <dbReference type="EMBL" id="REF35525.1"/>
    </source>
</evidence>
<dbReference type="OrthoDB" id="4826718at2"/>
<evidence type="ECO:0000256" key="2">
    <source>
        <dbReference type="ARBA" id="ARBA00023125"/>
    </source>
</evidence>
<dbReference type="CDD" id="cd00090">
    <property type="entry name" value="HTH_ARSR"/>
    <property type="match status" value="1"/>
</dbReference>
<name>A0A3D9V955_THECX</name>
<dbReference type="Proteomes" id="UP000256485">
    <property type="component" value="Unassembled WGS sequence"/>
</dbReference>
<evidence type="ECO:0000313" key="7">
    <source>
        <dbReference type="Proteomes" id="UP000256485"/>
    </source>
</evidence>
<dbReference type="SMART" id="SM00347">
    <property type="entry name" value="HTH_MARR"/>
    <property type="match status" value="1"/>
</dbReference>
<dbReference type="PROSITE" id="PS50995">
    <property type="entry name" value="HTH_MARR_2"/>
    <property type="match status" value="1"/>
</dbReference>
<gene>
    <name evidence="6" type="ORF">DFJ64_0906</name>
</gene>
<dbReference type="PRINTS" id="PR00598">
    <property type="entry name" value="HTHMARR"/>
</dbReference>
<evidence type="ECO:0000256" key="1">
    <source>
        <dbReference type="ARBA" id="ARBA00023015"/>
    </source>
</evidence>
<dbReference type="InterPro" id="IPR036390">
    <property type="entry name" value="WH_DNA-bd_sf"/>
</dbReference>
<dbReference type="GO" id="GO:0003677">
    <property type="term" value="F:DNA binding"/>
    <property type="evidence" value="ECO:0007669"/>
    <property type="project" value="UniProtKB-KW"/>
</dbReference>
<dbReference type="Gene3D" id="1.10.10.10">
    <property type="entry name" value="Winged helix-like DNA-binding domain superfamily/Winged helix DNA-binding domain"/>
    <property type="match status" value="1"/>
</dbReference>
<dbReference type="PROSITE" id="PS01117">
    <property type="entry name" value="HTH_MARR_1"/>
    <property type="match status" value="1"/>
</dbReference>
<dbReference type="GO" id="GO:0003700">
    <property type="term" value="F:DNA-binding transcription factor activity"/>
    <property type="evidence" value="ECO:0007669"/>
    <property type="project" value="InterPro"/>
</dbReference>
<dbReference type="SUPFAM" id="SSF46785">
    <property type="entry name" value="Winged helix' DNA-binding domain"/>
    <property type="match status" value="1"/>
</dbReference>
<dbReference type="RefSeq" id="WP_115849296.1">
    <property type="nucleotide sequence ID" value="NZ_QTUC01000001.1"/>
</dbReference>
<proteinExistence type="predicted"/>
<sequence>MADDEVARLHAALMELVRLAGAFQPDRAVPGEEVSLSQTVALHELDLAGPMSQRDLAQRVHLEKSTVSRMVADMERKGLVERERDPGNRRLYRLRITDRGRAAHARIAAHFHGHYVRWMAAMTESERDALIVGFPALVRAIRHDLDHLAQSECDHEPPAESGGAAEVPDPREKSAQPTPDEASPNS</sequence>
<accession>A0A3D9V955</accession>
<dbReference type="InterPro" id="IPR039422">
    <property type="entry name" value="MarR/SlyA-like"/>
</dbReference>
<dbReference type="InterPro" id="IPR036388">
    <property type="entry name" value="WH-like_DNA-bd_sf"/>
</dbReference>
<reference evidence="6 7" key="1">
    <citation type="submission" date="2018-08" db="EMBL/GenBank/DDBJ databases">
        <title>Sequencing the genomes of 1000 actinobacteria strains.</title>
        <authorList>
            <person name="Klenk H.-P."/>
        </authorList>
    </citation>
    <scope>NUCLEOTIDE SEQUENCE [LARGE SCALE GENOMIC DNA]</scope>
    <source>
        <strain evidence="6 7">DSM 22891</strain>
    </source>
</reference>
<dbReference type="PANTHER" id="PTHR33164">
    <property type="entry name" value="TRANSCRIPTIONAL REGULATOR, MARR FAMILY"/>
    <property type="match status" value="1"/>
</dbReference>
<comment type="caution">
    <text evidence="6">The sequence shown here is derived from an EMBL/GenBank/DDBJ whole genome shotgun (WGS) entry which is preliminary data.</text>
</comment>